<dbReference type="AlphaFoldDB" id="A0A7X2TB75"/>
<dbReference type="GO" id="GO:0002143">
    <property type="term" value="P:tRNA wobble position uridine thiolation"/>
    <property type="evidence" value="ECO:0007669"/>
    <property type="project" value="TreeGrafter"/>
</dbReference>
<comment type="caution">
    <text evidence="11">Lacks conserved residue(s) required for the propagation of feature annotation.</text>
</comment>
<dbReference type="Pfam" id="PF20259">
    <property type="entry name" value="tRNA_Me_trans_M"/>
    <property type="match status" value="1"/>
</dbReference>
<comment type="catalytic activity">
    <reaction evidence="9 11">
        <text>S-sulfanyl-L-cysteinyl-[protein] + uridine(34) in tRNA + AH2 + ATP = 2-thiouridine(34) in tRNA + L-cysteinyl-[protein] + A + AMP + diphosphate + H(+)</text>
        <dbReference type="Rhea" id="RHEA:47032"/>
        <dbReference type="Rhea" id="RHEA-COMP:10131"/>
        <dbReference type="Rhea" id="RHEA-COMP:11726"/>
        <dbReference type="Rhea" id="RHEA-COMP:11727"/>
        <dbReference type="Rhea" id="RHEA-COMP:11728"/>
        <dbReference type="ChEBI" id="CHEBI:13193"/>
        <dbReference type="ChEBI" id="CHEBI:15378"/>
        <dbReference type="ChEBI" id="CHEBI:17499"/>
        <dbReference type="ChEBI" id="CHEBI:29950"/>
        <dbReference type="ChEBI" id="CHEBI:30616"/>
        <dbReference type="ChEBI" id="CHEBI:33019"/>
        <dbReference type="ChEBI" id="CHEBI:61963"/>
        <dbReference type="ChEBI" id="CHEBI:65315"/>
        <dbReference type="ChEBI" id="CHEBI:87170"/>
        <dbReference type="ChEBI" id="CHEBI:456215"/>
        <dbReference type="EC" id="2.8.1.13"/>
    </reaction>
</comment>
<dbReference type="Gene3D" id="2.40.30.10">
    <property type="entry name" value="Translation factors"/>
    <property type="match status" value="1"/>
</dbReference>
<dbReference type="Gene3D" id="2.30.30.280">
    <property type="entry name" value="Adenine nucleotide alpha hydrolases-like domains"/>
    <property type="match status" value="1"/>
</dbReference>
<evidence type="ECO:0000256" key="3">
    <source>
        <dbReference type="ARBA" id="ARBA00022679"/>
    </source>
</evidence>
<feature type="site" description="Interaction with tRNA" evidence="11">
    <location>
        <position position="341"/>
    </location>
</feature>
<feature type="binding site" evidence="11">
    <location>
        <position position="128"/>
    </location>
    <ligand>
        <name>ATP</name>
        <dbReference type="ChEBI" id="CHEBI:30616"/>
    </ligand>
</feature>
<evidence type="ECO:0000256" key="10">
    <source>
        <dbReference type="ARBA" id="ARBA00056575"/>
    </source>
</evidence>
<evidence type="ECO:0000313" key="13">
    <source>
        <dbReference type="EMBL" id="MSS35619.1"/>
    </source>
</evidence>
<feature type="site" description="Interaction with tRNA" evidence="11">
    <location>
        <position position="129"/>
    </location>
</feature>
<dbReference type="PROSITE" id="PS50206">
    <property type="entry name" value="RHODANESE_3"/>
    <property type="match status" value="1"/>
</dbReference>
<keyword evidence="7 11" id="KW-0694">RNA-binding</keyword>
<dbReference type="Gene3D" id="3.40.50.620">
    <property type="entry name" value="HUPs"/>
    <property type="match status" value="1"/>
</dbReference>
<dbReference type="Pfam" id="PF03054">
    <property type="entry name" value="tRNA_Me_trans"/>
    <property type="match status" value="1"/>
</dbReference>
<evidence type="ECO:0000256" key="9">
    <source>
        <dbReference type="ARBA" id="ARBA00051542"/>
    </source>
</evidence>
<dbReference type="EMBL" id="VUMD01000002">
    <property type="protein sequence ID" value="MSS35619.1"/>
    <property type="molecule type" value="Genomic_DNA"/>
</dbReference>
<dbReference type="PANTHER" id="PTHR11933">
    <property type="entry name" value="TRNA 5-METHYLAMINOMETHYL-2-THIOURIDYLATE -METHYLTRANSFERASE"/>
    <property type="match status" value="1"/>
</dbReference>
<dbReference type="PANTHER" id="PTHR11933:SF5">
    <property type="entry name" value="MITOCHONDRIAL TRNA-SPECIFIC 2-THIOURIDYLASE 1"/>
    <property type="match status" value="1"/>
</dbReference>
<feature type="active site" description="Cysteine persulfide intermediate" evidence="11">
    <location>
        <position position="201"/>
    </location>
</feature>
<evidence type="ECO:0000256" key="6">
    <source>
        <dbReference type="ARBA" id="ARBA00022840"/>
    </source>
</evidence>
<evidence type="ECO:0000256" key="1">
    <source>
        <dbReference type="ARBA" id="ARBA00022490"/>
    </source>
</evidence>
<feature type="domain" description="Rhodanese" evidence="12">
    <location>
        <begin position="5"/>
        <end position="46"/>
    </location>
</feature>
<keyword evidence="1 11" id="KW-0963">Cytoplasm</keyword>
<dbReference type="GO" id="GO:0005524">
    <property type="term" value="F:ATP binding"/>
    <property type="evidence" value="ECO:0007669"/>
    <property type="project" value="UniProtKB-KW"/>
</dbReference>
<dbReference type="GO" id="GO:0005737">
    <property type="term" value="C:cytoplasm"/>
    <property type="evidence" value="ECO:0007669"/>
    <property type="project" value="UniProtKB-SubCell"/>
</dbReference>
<dbReference type="NCBIfam" id="NF001138">
    <property type="entry name" value="PRK00143.1"/>
    <property type="match status" value="1"/>
</dbReference>
<dbReference type="Proteomes" id="UP000429958">
    <property type="component" value="Unassembled WGS sequence"/>
</dbReference>
<accession>A0A7X2TB75</accession>
<dbReference type="InterPro" id="IPR023382">
    <property type="entry name" value="MnmA-like_central_sf"/>
</dbReference>
<evidence type="ECO:0000259" key="12">
    <source>
        <dbReference type="PROSITE" id="PS50206"/>
    </source>
</evidence>
<sequence length="358" mass="39712">MRKRVVVGMSGGVDSSVAAWLLKEQGYDVIGVTMQIWQDKESEVQEAEGGCCGLSAVDDARRVAMDLGIPYYVMNFKEEFREHVMDYFAEEYTHGRTPNPCIACNRFVKWESLLQRSLGLGADYIATGHYAQIEKLPGGRYGLKTSVTAAKDQTYALYNLTQEQLSHTLMPVGGYHKEEIRSIADRIGLQVAGKPDSQEICFIPDHDYAGFIEEYTGERLPQGNFVDLQGNILGRHKGISHYTIGQRKGLNLSMGRPVFVVEIRPETNEVVIGESEDVFTNVLCCSKLNWIAIEGLEGKSVEVMAKIRYSHRGAPCTIRQVGEDLVECTFHEPVRAATPGQAVVFYDGPYVVGGGTII</sequence>
<gene>
    <name evidence="11 13" type="primary">mnmA</name>
    <name evidence="13" type="ORF">FYJ39_03245</name>
</gene>
<dbReference type="InterPro" id="IPR004506">
    <property type="entry name" value="MnmA-like"/>
</dbReference>
<dbReference type="InterPro" id="IPR046885">
    <property type="entry name" value="MnmA-like_C"/>
</dbReference>
<organism evidence="13 14">
    <name type="scientific">Clostridium porci</name>
    <dbReference type="NCBI Taxonomy" id="2605778"/>
    <lineage>
        <taxon>Bacteria</taxon>
        <taxon>Bacillati</taxon>
        <taxon>Bacillota</taxon>
        <taxon>Clostridia</taxon>
        <taxon>Eubacteriales</taxon>
        <taxon>Clostridiaceae</taxon>
        <taxon>Clostridium</taxon>
    </lineage>
</organism>
<keyword evidence="3 11" id="KW-0808">Transferase</keyword>
<dbReference type="InterPro" id="IPR001763">
    <property type="entry name" value="Rhodanese-like_dom"/>
</dbReference>
<evidence type="ECO:0000256" key="4">
    <source>
        <dbReference type="ARBA" id="ARBA00022694"/>
    </source>
</evidence>
<reference evidence="13 14" key="1">
    <citation type="submission" date="2019-08" db="EMBL/GenBank/DDBJ databases">
        <title>In-depth cultivation of the pig gut microbiome towards novel bacterial diversity and tailored functional studies.</title>
        <authorList>
            <person name="Wylensek D."/>
            <person name="Hitch T.C.A."/>
            <person name="Clavel T."/>
        </authorList>
    </citation>
    <scope>NUCLEOTIDE SEQUENCE [LARGE SCALE GENOMIC DNA]</scope>
    <source>
        <strain evidence="13 14">WCA-389-WT-23D1</strain>
    </source>
</reference>
<comment type="caution">
    <text evidence="13">The sequence shown here is derived from an EMBL/GenBank/DDBJ whole genome shotgun (WGS) entry which is preliminary data.</text>
</comment>
<keyword evidence="2 11" id="KW-0820">tRNA-binding</keyword>
<dbReference type="FunFam" id="2.30.30.280:FF:000001">
    <property type="entry name" value="tRNA-specific 2-thiouridylase MnmA"/>
    <property type="match status" value="1"/>
</dbReference>
<evidence type="ECO:0000256" key="2">
    <source>
        <dbReference type="ARBA" id="ARBA00022555"/>
    </source>
</evidence>
<feature type="binding site" evidence="11">
    <location>
        <begin position="8"/>
        <end position="15"/>
    </location>
    <ligand>
        <name>ATP</name>
        <dbReference type="ChEBI" id="CHEBI:30616"/>
    </ligand>
</feature>
<comment type="subcellular location">
    <subcellularLocation>
        <location evidence="11">Cytoplasm</location>
    </subcellularLocation>
</comment>
<proteinExistence type="inferred from homology"/>
<evidence type="ECO:0000256" key="5">
    <source>
        <dbReference type="ARBA" id="ARBA00022741"/>
    </source>
</evidence>
<evidence type="ECO:0000256" key="11">
    <source>
        <dbReference type="HAMAP-Rule" id="MF_00144"/>
    </source>
</evidence>
<feature type="region of interest" description="Interaction with tRNA" evidence="11">
    <location>
        <begin position="151"/>
        <end position="153"/>
    </location>
</feature>
<dbReference type="EC" id="2.8.1.13" evidence="11"/>
<keyword evidence="5 11" id="KW-0547">Nucleotide-binding</keyword>
<dbReference type="FunFam" id="3.40.50.620:FF:000115">
    <property type="entry name" value="tRNA-specific 2-thiouridylase MnmA"/>
    <property type="match status" value="1"/>
</dbReference>
<comment type="similarity">
    <text evidence="11">Belongs to the MnmA/TRMU family.</text>
</comment>
<feature type="region of interest" description="Interaction with tRNA" evidence="11">
    <location>
        <begin position="308"/>
        <end position="309"/>
    </location>
</feature>
<keyword evidence="6 11" id="KW-0067">ATP-binding</keyword>
<feature type="binding site" evidence="11">
    <location>
        <position position="34"/>
    </location>
    <ligand>
        <name>ATP</name>
        <dbReference type="ChEBI" id="CHEBI:30616"/>
    </ligand>
</feature>
<keyword evidence="14" id="KW-1185">Reference proteome</keyword>
<dbReference type="GO" id="GO:0103016">
    <property type="term" value="F:tRNA-uridine 2-sulfurtransferase activity"/>
    <property type="evidence" value="ECO:0007669"/>
    <property type="project" value="UniProtKB-EC"/>
</dbReference>
<name>A0A7X2TB75_9CLOT</name>
<evidence type="ECO:0000256" key="7">
    <source>
        <dbReference type="ARBA" id="ARBA00022884"/>
    </source>
</evidence>
<feature type="disulfide bond" description="Alternate" evidence="11">
    <location>
        <begin position="104"/>
        <end position="201"/>
    </location>
</feature>
<dbReference type="HAMAP" id="MF_00144">
    <property type="entry name" value="tRNA_thiouridyl_MnmA"/>
    <property type="match status" value="1"/>
</dbReference>
<dbReference type="SUPFAM" id="SSF52402">
    <property type="entry name" value="Adenine nucleotide alpha hydrolases-like"/>
    <property type="match status" value="1"/>
</dbReference>
<keyword evidence="8 11" id="KW-1015">Disulfide bond</keyword>
<dbReference type="InterPro" id="IPR014729">
    <property type="entry name" value="Rossmann-like_a/b/a_fold"/>
</dbReference>
<protein>
    <recommendedName>
        <fullName evidence="11">tRNA-specific 2-thiouridylase MnmA</fullName>
        <ecNumber evidence="11">2.8.1.13</ecNumber>
    </recommendedName>
</protein>
<comment type="function">
    <text evidence="10 11">Catalyzes the 2-thiolation of uridine at the wobble position (U34) of tRNA, leading to the formation of s(2)U34.</text>
</comment>
<dbReference type="NCBIfam" id="TIGR00420">
    <property type="entry name" value="trmU"/>
    <property type="match status" value="1"/>
</dbReference>
<evidence type="ECO:0000313" key="14">
    <source>
        <dbReference type="Proteomes" id="UP000429958"/>
    </source>
</evidence>
<dbReference type="Pfam" id="PF20258">
    <property type="entry name" value="tRNA_Me_trans_C"/>
    <property type="match status" value="1"/>
</dbReference>
<dbReference type="InterPro" id="IPR046884">
    <property type="entry name" value="MnmA-like_central"/>
</dbReference>
<evidence type="ECO:0000256" key="8">
    <source>
        <dbReference type="ARBA" id="ARBA00023157"/>
    </source>
</evidence>
<feature type="active site" description="Nucleophile" evidence="11">
    <location>
        <position position="104"/>
    </location>
</feature>
<dbReference type="CDD" id="cd01998">
    <property type="entry name" value="MnmA_TRMU-like"/>
    <property type="match status" value="1"/>
</dbReference>
<dbReference type="GO" id="GO:0000049">
    <property type="term" value="F:tRNA binding"/>
    <property type="evidence" value="ECO:0007669"/>
    <property type="project" value="UniProtKB-KW"/>
</dbReference>
<keyword evidence="4 11" id="KW-0819">tRNA processing</keyword>